<reference evidence="7" key="2">
    <citation type="submission" date="2023-06" db="EMBL/GenBank/DDBJ databases">
        <authorList>
            <person name="Ma L."/>
            <person name="Liu K.-W."/>
            <person name="Li Z."/>
            <person name="Hsiao Y.-Y."/>
            <person name="Qi Y."/>
            <person name="Fu T."/>
            <person name="Tang G."/>
            <person name="Zhang D."/>
            <person name="Sun W.-H."/>
            <person name="Liu D.-K."/>
            <person name="Li Y."/>
            <person name="Chen G.-Z."/>
            <person name="Liu X.-D."/>
            <person name="Liao X.-Y."/>
            <person name="Jiang Y.-T."/>
            <person name="Yu X."/>
            <person name="Hao Y."/>
            <person name="Huang J."/>
            <person name="Zhao X.-W."/>
            <person name="Ke S."/>
            <person name="Chen Y.-Y."/>
            <person name="Wu W.-L."/>
            <person name="Hsu J.-L."/>
            <person name="Lin Y.-F."/>
            <person name="Huang M.-D."/>
            <person name="Li C.-Y."/>
            <person name="Huang L."/>
            <person name="Wang Z.-W."/>
            <person name="Zhao X."/>
            <person name="Zhong W.-Y."/>
            <person name="Peng D.-H."/>
            <person name="Ahmad S."/>
            <person name="Lan S."/>
            <person name="Zhang J.-S."/>
            <person name="Tsai W.-C."/>
            <person name="Van De Peer Y."/>
            <person name="Liu Z.-J."/>
        </authorList>
    </citation>
    <scope>NUCLEOTIDE SEQUENCE</scope>
    <source>
        <strain evidence="7">SCP</strain>
        <tissue evidence="7">Leaves</tissue>
    </source>
</reference>
<sequence length="110" mass="12314">MAEGAIVSAVLRVLHETIGSPLINDFGLIWGVNGELLKLQSTLTTIEAVLADAEERRVKDRALDNWLKKLRDVAYQADNVLDDFRIEALRREAETGNHIWEEVGYTLGPV</sequence>
<evidence type="ECO:0000256" key="5">
    <source>
        <dbReference type="ARBA" id="ARBA00022821"/>
    </source>
</evidence>
<dbReference type="EMBL" id="JAUJYN010000001">
    <property type="protein sequence ID" value="KAK1280077.1"/>
    <property type="molecule type" value="Genomic_DNA"/>
</dbReference>
<keyword evidence="8" id="KW-1185">Reference proteome</keyword>
<dbReference type="GO" id="GO:0006952">
    <property type="term" value="P:defense response"/>
    <property type="evidence" value="ECO:0007669"/>
    <property type="project" value="UniProtKB-KW"/>
</dbReference>
<evidence type="ECO:0000256" key="3">
    <source>
        <dbReference type="ARBA" id="ARBA00022737"/>
    </source>
</evidence>
<dbReference type="InterPro" id="IPR038005">
    <property type="entry name" value="RX-like_CC"/>
</dbReference>
<dbReference type="InterPro" id="IPR041118">
    <property type="entry name" value="Rx_N"/>
</dbReference>
<keyword evidence="2" id="KW-0433">Leucine-rich repeat</keyword>
<comment type="similarity">
    <text evidence="1">Belongs to the disease resistance NB-LRR family.</text>
</comment>
<dbReference type="AlphaFoldDB" id="A0AAV9BUI1"/>
<evidence type="ECO:0000313" key="7">
    <source>
        <dbReference type="EMBL" id="KAK1280077.1"/>
    </source>
</evidence>
<dbReference type="Gene3D" id="1.20.5.4130">
    <property type="match status" value="1"/>
</dbReference>
<keyword evidence="5" id="KW-0611">Plant defense</keyword>
<evidence type="ECO:0000256" key="4">
    <source>
        <dbReference type="ARBA" id="ARBA00022741"/>
    </source>
</evidence>
<dbReference type="Pfam" id="PF18052">
    <property type="entry name" value="Rx_N"/>
    <property type="match status" value="1"/>
</dbReference>
<comment type="caution">
    <text evidence="7">The sequence shown here is derived from an EMBL/GenBank/DDBJ whole genome shotgun (WGS) entry which is preliminary data.</text>
</comment>
<organism evidence="7 8">
    <name type="scientific">Acorus gramineus</name>
    <name type="common">Dwarf sweet flag</name>
    <dbReference type="NCBI Taxonomy" id="55184"/>
    <lineage>
        <taxon>Eukaryota</taxon>
        <taxon>Viridiplantae</taxon>
        <taxon>Streptophyta</taxon>
        <taxon>Embryophyta</taxon>
        <taxon>Tracheophyta</taxon>
        <taxon>Spermatophyta</taxon>
        <taxon>Magnoliopsida</taxon>
        <taxon>Liliopsida</taxon>
        <taxon>Acoraceae</taxon>
        <taxon>Acorus</taxon>
    </lineage>
</organism>
<dbReference type="CDD" id="cd14798">
    <property type="entry name" value="RX-CC_like"/>
    <property type="match status" value="1"/>
</dbReference>
<keyword evidence="4" id="KW-0547">Nucleotide-binding</keyword>
<dbReference type="PANTHER" id="PTHR33377:SF62">
    <property type="entry name" value="OS10G0133166 PROTEIN"/>
    <property type="match status" value="1"/>
</dbReference>
<dbReference type="PANTHER" id="PTHR33377">
    <property type="entry name" value="OS10G0134700 PROTEIN-RELATED"/>
    <property type="match status" value="1"/>
</dbReference>
<dbReference type="Proteomes" id="UP001179952">
    <property type="component" value="Unassembled WGS sequence"/>
</dbReference>
<evidence type="ECO:0000256" key="1">
    <source>
        <dbReference type="ARBA" id="ARBA00008894"/>
    </source>
</evidence>
<keyword evidence="3" id="KW-0677">Repeat</keyword>
<accession>A0AAV9BUI1</accession>
<gene>
    <name evidence="7" type="ORF">QJS04_geneDACA015092</name>
</gene>
<evidence type="ECO:0000256" key="2">
    <source>
        <dbReference type="ARBA" id="ARBA00022614"/>
    </source>
</evidence>
<reference evidence="7" key="1">
    <citation type="journal article" date="2023" name="Nat. Commun.">
        <title>Diploid and tetraploid genomes of Acorus and the evolution of monocots.</title>
        <authorList>
            <person name="Ma L."/>
            <person name="Liu K.W."/>
            <person name="Li Z."/>
            <person name="Hsiao Y.Y."/>
            <person name="Qi Y."/>
            <person name="Fu T."/>
            <person name="Tang G.D."/>
            <person name="Zhang D."/>
            <person name="Sun W.H."/>
            <person name="Liu D.K."/>
            <person name="Li Y."/>
            <person name="Chen G.Z."/>
            <person name="Liu X.D."/>
            <person name="Liao X.Y."/>
            <person name="Jiang Y.T."/>
            <person name="Yu X."/>
            <person name="Hao Y."/>
            <person name="Huang J."/>
            <person name="Zhao X.W."/>
            <person name="Ke S."/>
            <person name="Chen Y.Y."/>
            <person name="Wu W.L."/>
            <person name="Hsu J.L."/>
            <person name="Lin Y.F."/>
            <person name="Huang M.D."/>
            <person name="Li C.Y."/>
            <person name="Huang L."/>
            <person name="Wang Z.W."/>
            <person name="Zhao X."/>
            <person name="Zhong W.Y."/>
            <person name="Peng D.H."/>
            <person name="Ahmad S."/>
            <person name="Lan S."/>
            <person name="Zhang J.S."/>
            <person name="Tsai W.C."/>
            <person name="Van de Peer Y."/>
            <person name="Liu Z.J."/>
        </authorList>
    </citation>
    <scope>NUCLEOTIDE SEQUENCE</scope>
    <source>
        <strain evidence="7">SCP</strain>
    </source>
</reference>
<name>A0AAV9BUI1_ACOGR</name>
<evidence type="ECO:0000259" key="6">
    <source>
        <dbReference type="Pfam" id="PF18052"/>
    </source>
</evidence>
<evidence type="ECO:0000313" key="8">
    <source>
        <dbReference type="Proteomes" id="UP001179952"/>
    </source>
</evidence>
<proteinExistence type="inferred from homology"/>
<protein>
    <submittedName>
        <fullName evidence="7">Disease resistance protein RGA4</fullName>
    </submittedName>
</protein>
<dbReference type="GO" id="GO:0000166">
    <property type="term" value="F:nucleotide binding"/>
    <property type="evidence" value="ECO:0007669"/>
    <property type="project" value="UniProtKB-KW"/>
</dbReference>
<feature type="domain" description="Disease resistance N-terminal" evidence="6">
    <location>
        <begin position="10"/>
        <end position="96"/>
    </location>
</feature>